<proteinExistence type="predicted"/>
<feature type="compositionally biased region" description="Basic and acidic residues" evidence="1">
    <location>
        <begin position="1"/>
        <end position="12"/>
    </location>
</feature>
<evidence type="ECO:0000256" key="1">
    <source>
        <dbReference type="SAM" id="MobiDB-lite"/>
    </source>
</evidence>
<feature type="compositionally biased region" description="Low complexity" evidence="1">
    <location>
        <begin position="197"/>
        <end position="209"/>
    </location>
</feature>
<dbReference type="Proteomes" id="UP000239203">
    <property type="component" value="Unassembled WGS sequence"/>
</dbReference>
<feature type="compositionally biased region" description="Polar residues" evidence="1">
    <location>
        <begin position="56"/>
        <end position="66"/>
    </location>
</feature>
<keyword evidence="4" id="KW-1185">Reference proteome</keyword>
<organism evidence="3 4">
    <name type="scientific">Actinokineospora auranticolor</name>
    <dbReference type="NCBI Taxonomy" id="155976"/>
    <lineage>
        <taxon>Bacteria</taxon>
        <taxon>Bacillati</taxon>
        <taxon>Actinomycetota</taxon>
        <taxon>Actinomycetes</taxon>
        <taxon>Pseudonocardiales</taxon>
        <taxon>Pseudonocardiaceae</taxon>
        <taxon>Actinokineospora</taxon>
    </lineage>
</organism>
<comment type="caution">
    <text evidence="3">The sequence shown here is derived from an EMBL/GenBank/DDBJ whole genome shotgun (WGS) entry which is preliminary data.</text>
</comment>
<feature type="compositionally biased region" description="Gly residues" evidence="1">
    <location>
        <begin position="210"/>
        <end position="223"/>
    </location>
</feature>
<dbReference type="EMBL" id="PTIX01000012">
    <property type="protein sequence ID" value="PPK65962.1"/>
    <property type="molecule type" value="Genomic_DNA"/>
</dbReference>
<evidence type="ECO:0000256" key="2">
    <source>
        <dbReference type="SAM" id="Phobius"/>
    </source>
</evidence>
<gene>
    <name evidence="3" type="ORF">CLV40_112230</name>
</gene>
<feature type="transmembrane region" description="Helical" evidence="2">
    <location>
        <begin position="104"/>
        <end position="124"/>
    </location>
</feature>
<sequence length="223" mass="23175">MTDNDRPQDPGDRPVPAEPEPKPQVDGPAGGESSPPPYVPPEAEEGATEPRKRGSVNYQDGTTKPKQPSVAEQRARREALRKQREEEQAAIDEAERKRKKRKRLLIGSGVTVGVVALVAVIYAASTPDEVTARCVDGNGVVVDDDYCDDGYATSHGGYHSGGFIYIGGSSYRYNYGGSGSVGQKATGGTYVAPSADTSVKTSSGKSVSRGGLGVSGGGKSGGS</sequence>
<protein>
    <submittedName>
        <fullName evidence="3">Uncharacterized protein</fullName>
    </submittedName>
</protein>
<accession>A0A2S6GL50</accession>
<dbReference type="AlphaFoldDB" id="A0A2S6GL50"/>
<feature type="region of interest" description="Disordered" evidence="1">
    <location>
        <begin position="1"/>
        <end position="99"/>
    </location>
</feature>
<dbReference type="RefSeq" id="WP_245931470.1">
    <property type="nucleotide sequence ID" value="NZ_CP154825.1"/>
</dbReference>
<name>A0A2S6GL50_9PSEU</name>
<keyword evidence="2" id="KW-1133">Transmembrane helix</keyword>
<evidence type="ECO:0000313" key="3">
    <source>
        <dbReference type="EMBL" id="PPK65962.1"/>
    </source>
</evidence>
<reference evidence="3 4" key="1">
    <citation type="submission" date="2018-02" db="EMBL/GenBank/DDBJ databases">
        <title>Genomic Encyclopedia of Archaeal and Bacterial Type Strains, Phase II (KMG-II): from individual species to whole genera.</title>
        <authorList>
            <person name="Goeker M."/>
        </authorList>
    </citation>
    <scope>NUCLEOTIDE SEQUENCE [LARGE SCALE GENOMIC DNA]</scope>
    <source>
        <strain evidence="3 4">YU 961-1</strain>
    </source>
</reference>
<feature type="compositionally biased region" description="Basic and acidic residues" evidence="1">
    <location>
        <begin position="73"/>
        <end position="87"/>
    </location>
</feature>
<feature type="region of interest" description="Disordered" evidence="1">
    <location>
        <begin position="192"/>
        <end position="223"/>
    </location>
</feature>
<keyword evidence="2" id="KW-0812">Transmembrane</keyword>
<evidence type="ECO:0000313" key="4">
    <source>
        <dbReference type="Proteomes" id="UP000239203"/>
    </source>
</evidence>
<keyword evidence="2" id="KW-0472">Membrane</keyword>